<dbReference type="Proteomes" id="UP000468990">
    <property type="component" value="Unassembled WGS sequence"/>
</dbReference>
<name>A0ABW9Q8H6_9FLAO</name>
<accession>A0ABW9Q8H6</accession>
<comment type="caution">
    <text evidence="2">The sequence shown here is derived from an EMBL/GenBank/DDBJ whole genome shotgun (WGS) entry which is preliminary data.</text>
</comment>
<evidence type="ECO:0000256" key="1">
    <source>
        <dbReference type="SAM" id="SignalP"/>
    </source>
</evidence>
<organism evidence="2 3">
    <name type="scientific">Flavobacterium resistens</name>
    <dbReference type="NCBI Taxonomy" id="443612"/>
    <lineage>
        <taxon>Bacteria</taxon>
        <taxon>Pseudomonadati</taxon>
        <taxon>Bacteroidota</taxon>
        <taxon>Flavobacteriia</taxon>
        <taxon>Flavobacteriales</taxon>
        <taxon>Flavobacteriaceae</taxon>
        <taxon>Flavobacterium</taxon>
    </lineage>
</organism>
<feature type="chain" id="PRO_5047504261" evidence="1">
    <location>
        <begin position="19"/>
        <end position="394"/>
    </location>
</feature>
<evidence type="ECO:0000313" key="2">
    <source>
        <dbReference type="EMBL" id="MRX69315.1"/>
    </source>
</evidence>
<proteinExistence type="predicted"/>
<dbReference type="EMBL" id="WKKG01000008">
    <property type="protein sequence ID" value="MRX69315.1"/>
    <property type="molecule type" value="Genomic_DNA"/>
</dbReference>
<evidence type="ECO:0000313" key="3">
    <source>
        <dbReference type="Proteomes" id="UP000468990"/>
    </source>
</evidence>
<reference evidence="2 3" key="1">
    <citation type="submission" date="2019-11" db="EMBL/GenBank/DDBJ databases">
        <title>Flavobacterium resistens genome.</title>
        <authorList>
            <person name="Wilson V.M."/>
            <person name="Newman J.D."/>
        </authorList>
    </citation>
    <scope>NUCLEOTIDE SEQUENCE [LARGE SCALE GENOMIC DNA]</scope>
    <source>
        <strain evidence="2 3">DSM 19382</strain>
    </source>
</reference>
<gene>
    <name evidence="2" type="ORF">GJU42_15185</name>
</gene>
<protein>
    <submittedName>
        <fullName evidence="2">Uncharacterized protein</fullName>
    </submittedName>
</protein>
<keyword evidence="3" id="KW-1185">Reference proteome</keyword>
<feature type="signal peptide" evidence="1">
    <location>
        <begin position="1"/>
        <end position="18"/>
    </location>
</feature>
<sequence>MKKILYSLLLMQSCHMIAQTQETVVTPNGKKVTFFPTTSPAWYVGGNTNGYIGSLGNIDDFDLSFITNNKVRMTLTKEGLLGINTTTPATALNIVNDNLGDNYDDISLVTYNGFGSTEAAPNLFLSRSLNVGGGGELWELAIGDLIGGVAFRGFNGSNFDKAYSGMRSYYTGPSRNDLRFYTSNKEAVRIADNGNVGIGSINPTAKLEVNNGSTAGAVKIVDGTQGLGKVLTSDANGLATWKDQAVTIIEGTRPSTSIDFSAGNTENAIGGSINLPVGNWLINIGLLVRAKIGESVKPNTCYTGRFTLSSSKTQNVQTGFSFVGSNLILQTASTGVKVPPNYPLFASGVIRVNVTSPVTLYIWNAASSHTVYGCGEIGSIGNNGENYIYATKTQ</sequence>
<dbReference type="RefSeq" id="WP_142452098.1">
    <property type="nucleotide sequence ID" value="NZ_FXTA01000006.1"/>
</dbReference>
<keyword evidence="1" id="KW-0732">Signal</keyword>